<keyword evidence="6 7" id="KW-0472">Membrane</keyword>
<feature type="transmembrane region" description="Helical" evidence="7">
    <location>
        <begin position="161"/>
        <end position="183"/>
    </location>
</feature>
<dbReference type="EMBL" id="JBHMEW010000051">
    <property type="protein sequence ID" value="MFB9211591.1"/>
    <property type="molecule type" value="Genomic_DNA"/>
</dbReference>
<dbReference type="Pfam" id="PF02322">
    <property type="entry name" value="Cyt_bd_oxida_II"/>
    <property type="match status" value="1"/>
</dbReference>
<keyword evidence="9" id="KW-1185">Reference proteome</keyword>
<comment type="similarity">
    <text evidence="2">Belongs to the cytochrome ubiquinol oxidase subunit 2 family.</text>
</comment>
<evidence type="ECO:0000256" key="1">
    <source>
        <dbReference type="ARBA" id="ARBA00004651"/>
    </source>
</evidence>
<evidence type="ECO:0000256" key="6">
    <source>
        <dbReference type="ARBA" id="ARBA00023136"/>
    </source>
</evidence>
<keyword evidence="5 7" id="KW-1133">Transmembrane helix</keyword>
<evidence type="ECO:0000256" key="7">
    <source>
        <dbReference type="SAM" id="Phobius"/>
    </source>
</evidence>
<accession>A0ABV5J450</accession>
<dbReference type="PANTHER" id="PTHR43141:SF4">
    <property type="entry name" value="CYTOCHROME BD2 SUBUNIT II"/>
    <property type="match status" value="1"/>
</dbReference>
<feature type="transmembrane region" description="Helical" evidence="7">
    <location>
        <begin position="115"/>
        <end position="141"/>
    </location>
</feature>
<keyword evidence="3" id="KW-1003">Cell membrane</keyword>
<organism evidence="8 9">
    <name type="scientific">Echinicola jeungdonensis</name>
    <dbReference type="NCBI Taxonomy" id="709343"/>
    <lineage>
        <taxon>Bacteria</taxon>
        <taxon>Pseudomonadati</taxon>
        <taxon>Bacteroidota</taxon>
        <taxon>Cytophagia</taxon>
        <taxon>Cytophagales</taxon>
        <taxon>Cyclobacteriaceae</taxon>
        <taxon>Echinicola</taxon>
    </lineage>
</organism>
<evidence type="ECO:0000313" key="8">
    <source>
        <dbReference type="EMBL" id="MFB9211591.1"/>
    </source>
</evidence>
<dbReference type="Proteomes" id="UP001589654">
    <property type="component" value="Unassembled WGS sequence"/>
</dbReference>
<dbReference type="PANTHER" id="PTHR43141">
    <property type="entry name" value="CYTOCHROME BD2 SUBUNIT II"/>
    <property type="match status" value="1"/>
</dbReference>
<feature type="transmembrane region" description="Helical" evidence="7">
    <location>
        <begin position="204"/>
        <end position="225"/>
    </location>
</feature>
<feature type="transmembrane region" description="Helical" evidence="7">
    <location>
        <begin position="80"/>
        <end position="103"/>
    </location>
</feature>
<feature type="transmembrane region" description="Helical" evidence="7">
    <location>
        <begin position="53"/>
        <end position="74"/>
    </location>
</feature>
<feature type="transmembrane region" description="Helical" evidence="7">
    <location>
        <begin position="306"/>
        <end position="328"/>
    </location>
</feature>
<sequence>MTDVVIAFLYLSILFYLLLGGADFGAGIIELFTGGSNKERTRLLTYQAIGPIWEANHMWLIIAIVILFVGFPTIYTTVSIYLHIPLSLLLIGIIARGTAFIFRHYDAVNDHFQKVYNFIFVYSSFLTPLFLGILAGTVISGSIDPQATDFIAAYIKPWLDWFPMSVGVFTVCICGYLAAVYLTGDASSPNDRALFRKKAIQMNLLTVLAGGLVFLTAELEGIPLVDNLSKHTINWIALATATLSLPLLWRSLQKNYHYLARVLSGLQVSMILFALTYSQHPNFIIMKDRALSLQNAAAGNSTMQGLGIALLAGSLLILPSLFYLIYSFQKRPFNIGKK</sequence>
<feature type="transmembrane region" description="Helical" evidence="7">
    <location>
        <begin position="231"/>
        <end position="249"/>
    </location>
</feature>
<proteinExistence type="inferred from homology"/>
<gene>
    <name evidence="8" type="ORF">ACFFUR_07225</name>
</gene>
<dbReference type="RefSeq" id="WP_290248545.1">
    <property type="nucleotide sequence ID" value="NZ_JAUFQT010000001.1"/>
</dbReference>
<evidence type="ECO:0000256" key="4">
    <source>
        <dbReference type="ARBA" id="ARBA00022692"/>
    </source>
</evidence>
<evidence type="ECO:0000256" key="5">
    <source>
        <dbReference type="ARBA" id="ARBA00022989"/>
    </source>
</evidence>
<feature type="transmembrane region" description="Helical" evidence="7">
    <location>
        <begin position="6"/>
        <end position="32"/>
    </location>
</feature>
<keyword evidence="4 7" id="KW-0812">Transmembrane</keyword>
<comment type="caution">
    <text evidence="8">The sequence shown here is derived from an EMBL/GenBank/DDBJ whole genome shotgun (WGS) entry which is preliminary data.</text>
</comment>
<feature type="transmembrane region" description="Helical" evidence="7">
    <location>
        <begin position="258"/>
        <end position="277"/>
    </location>
</feature>
<evidence type="ECO:0000256" key="3">
    <source>
        <dbReference type="ARBA" id="ARBA00022475"/>
    </source>
</evidence>
<name>A0ABV5J450_9BACT</name>
<comment type="subcellular location">
    <subcellularLocation>
        <location evidence="1">Cell membrane</location>
        <topology evidence="1">Multi-pass membrane protein</topology>
    </subcellularLocation>
</comment>
<reference evidence="8 9" key="1">
    <citation type="submission" date="2024-09" db="EMBL/GenBank/DDBJ databases">
        <authorList>
            <person name="Sun Q."/>
            <person name="Mori K."/>
        </authorList>
    </citation>
    <scope>NUCLEOTIDE SEQUENCE [LARGE SCALE GENOMIC DNA]</scope>
    <source>
        <strain evidence="8 9">CECT 7682</strain>
    </source>
</reference>
<evidence type="ECO:0000313" key="9">
    <source>
        <dbReference type="Proteomes" id="UP001589654"/>
    </source>
</evidence>
<protein>
    <submittedName>
        <fullName evidence="8">Cytochrome d ubiquinol oxidase subunit II</fullName>
    </submittedName>
</protein>
<dbReference type="InterPro" id="IPR003317">
    <property type="entry name" value="Cyt-d_oxidase_su2"/>
</dbReference>
<evidence type="ECO:0000256" key="2">
    <source>
        <dbReference type="ARBA" id="ARBA00007543"/>
    </source>
</evidence>